<feature type="region of interest" description="Disordered" evidence="1">
    <location>
        <begin position="54"/>
        <end position="95"/>
    </location>
</feature>
<evidence type="ECO:0000313" key="4">
    <source>
        <dbReference type="Proteomes" id="UP000186922"/>
    </source>
</evidence>
<feature type="transmembrane region" description="Helical" evidence="2">
    <location>
        <begin position="20"/>
        <end position="40"/>
    </location>
</feature>
<keyword evidence="2" id="KW-0812">Transmembrane</keyword>
<proteinExistence type="predicted"/>
<comment type="caution">
    <text evidence="3">The sequence shown here is derived from an EMBL/GenBank/DDBJ whole genome shotgun (WGS) entry which is preliminary data.</text>
</comment>
<dbReference type="AlphaFoldDB" id="A0A1D1W6W8"/>
<feature type="compositionally biased region" description="Basic and acidic residues" evidence="1">
    <location>
        <begin position="54"/>
        <end position="78"/>
    </location>
</feature>
<keyword evidence="2" id="KW-1133">Transmembrane helix</keyword>
<keyword evidence="4" id="KW-1185">Reference proteome</keyword>
<dbReference type="Proteomes" id="UP000186922">
    <property type="component" value="Unassembled WGS sequence"/>
</dbReference>
<reference evidence="3 4" key="1">
    <citation type="journal article" date="2016" name="Nat. Commun.">
        <title>Extremotolerant tardigrade genome and improved radiotolerance of human cultured cells by tardigrade-unique protein.</title>
        <authorList>
            <person name="Hashimoto T."/>
            <person name="Horikawa D.D."/>
            <person name="Saito Y."/>
            <person name="Kuwahara H."/>
            <person name="Kozuka-Hata H."/>
            <person name="Shin-I T."/>
            <person name="Minakuchi Y."/>
            <person name="Ohishi K."/>
            <person name="Motoyama A."/>
            <person name="Aizu T."/>
            <person name="Enomoto A."/>
            <person name="Kondo K."/>
            <person name="Tanaka S."/>
            <person name="Hara Y."/>
            <person name="Koshikawa S."/>
            <person name="Sagara H."/>
            <person name="Miura T."/>
            <person name="Yokobori S."/>
            <person name="Miyagawa K."/>
            <person name="Suzuki Y."/>
            <person name="Kubo T."/>
            <person name="Oyama M."/>
            <person name="Kohara Y."/>
            <person name="Fujiyama A."/>
            <person name="Arakawa K."/>
            <person name="Katayama T."/>
            <person name="Toyoda A."/>
            <person name="Kunieda T."/>
        </authorList>
    </citation>
    <scope>NUCLEOTIDE SEQUENCE [LARGE SCALE GENOMIC DNA]</scope>
    <source>
        <strain evidence="3 4">YOKOZUNA-1</strain>
    </source>
</reference>
<evidence type="ECO:0000256" key="1">
    <source>
        <dbReference type="SAM" id="MobiDB-lite"/>
    </source>
</evidence>
<organism evidence="3 4">
    <name type="scientific">Ramazzottius varieornatus</name>
    <name type="common">Water bear</name>
    <name type="synonym">Tardigrade</name>
    <dbReference type="NCBI Taxonomy" id="947166"/>
    <lineage>
        <taxon>Eukaryota</taxon>
        <taxon>Metazoa</taxon>
        <taxon>Ecdysozoa</taxon>
        <taxon>Tardigrada</taxon>
        <taxon>Eutardigrada</taxon>
        <taxon>Parachela</taxon>
        <taxon>Hypsibioidea</taxon>
        <taxon>Ramazzottiidae</taxon>
        <taxon>Ramazzottius</taxon>
    </lineage>
</organism>
<gene>
    <name evidence="3" type="primary">RvY_17731-1</name>
    <name evidence="3" type="synonym">RvY_17731.1</name>
    <name evidence="3" type="ORF">RvY_17731</name>
</gene>
<dbReference type="EMBL" id="BDGG01000016">
    <property type="protein sequence ID" value="GAV07958.1"/>
    <property type="molecule type" value="Genomic_DNA"/>
</dbReference>
<evidence type="ECO:0000313" key="3">
    <source>
        <dbReference type="EMBL" id="GAV07958.1"/>
    </source>
</evidence>
<keyword evidence="2" id="KW-0472">Membrane</keyword>
<sequence>MSALFIFLIFHRFYRLNVCFVVIFPVTIFLTAPPFFASALTHFTHRSCMKLHVTEKKTRQPDPRKLTPENPQRNERKATAGKSQEGGCPKPGIASSVDRGLPLAWTAQAYFQISIMIPSRNFQIYTKI</sequence>
<accession>A0A1D1W6W8</accession>
<name>A0A1D1W6W8_RAMVA</name>
<evidence type="ECO:0000256" key="2">
    <source>
        <dbReference type="SAM" id="Phobius"/>
    </source>
</evidence>
<protein>
    <submittedName>
        <fullName evidence="3">Uncharacterized protein</fullName>
    </submittedName>
</protein>